<dbReference type="Proteomes" id="UP000784919">
    <property type="component" value="Unassembled WGS sequence"/>
</dbReference>
<dbReference type="Pfam" id="PF07992">
    <property type="entry name" value="Pyr_redox_2"/>
    <property type="match status" value="1"/>
</dbReference>
<dbReference type="Gene3D" id="3.50.50.100">
    <property type="match status" value="1"/>
</dbReference>
<dbReference type="GO" id="GO:0004174">
    <property type="term" value="F:electron-transferring-flavoprotein dehydrogenase activity"/>
    <property type="evidence" value="ECO:0007669"/>
    <property type="project" value="TreeGrafter"/>
</dbReference>
<dbReference type="PANTHER" id="PTHR43735:SF24">
    <property type="entry name" value="NUCLEOTIDE-DISULPHIDE OXIDOREDUCTASE AMID-LIKE, PUTATIVE (AFU_ORTHOLOGUE AFUA_1G17180)-RELATED"/>
    <property type="match status" value="1"/>
</dbReference>
<dbReference type="PANTHER" id="PTHR43735">
    <property type="entry name" value="APOPTOSIS-INDUCING FACTOR 1"/>
    <property type="match status" value="1"/>
</dbReference>
<dbReference type="InterPro" id="IPR023753">
    <property type="entry name" value="FAD/NAD-binding_dom"/>
</dbReference>
<sequence length="472" mass="51251">MPYLDRSIACPAFSLYTDASTSSFYIWIPEFRNLAMGSLSPNTQADGCDAAVVLPTVRILVAGGSYAGLSTVVNLLDLGRGLTARMSENKYKYHPELGLVNWDITVVDERDGFYHLIGSPLALADTEYAKKTWIKFQDLPGLATPQVNFLHGSISNVDCATRTAILIDCATKIATTHSYDYFVAATGLRRAWPVVPQSLTRKQYLLEAEEHIHAVSHAQHGVVVVGGGAVGIEMAAELKTVKPHLRVTLVHSRDRLLSSECLSEECKGKALELLREAGVEVLLSHRLLATTKMSGSEIDGDVASAEYKIDFTNGKSMRASVVIMAVSNSVSTAGEYLPSSALDEKGYVHIRSNTMFAPGTPNAEHHFCAGDLTKWPGIKRCGWAMHTGHYAAHNIHQLVLQRYTGQKPAFVELDEVAPMIGLAVGAKAVASGPEGTVFGEDVLKAYFKHDLGFTICWDWMGLGGRNKEEPAA</sequence>
<organism evidence="2 3">
    <name type="scientific">Claviceps arundinis</name>
    <dbReference type="NCBI Taxonomy" id="1623583"/>
    <lineage>
        <taxon>Eukaryota</taxon>
        <taxon>Fungi</taxon>
        <taxon>Dikarya</taxon>
        <taxon>Ascomycota</taxon>
        <taxon>Pezizomycotina</taxon>
        <taxon>Sordariomycetes</taxon>
        <taxon>Hypocreomycetidae</taxon>
        <taxon>Hypocreales</taxon>
        <taxon>Clavicipitaceae</taxon>
        <taxon>Claviceps</taxon>
    </lineage>
</organism>
<evidence type="ECO:0000313" key="2">
    <source>
        <dbReference type="EMBL" id="KAG5978599.1"/>
    </source>
</evidence>
<dbReference type="GO" id="GO:0050660">
    <property type="term" value="F:flavin adenine dinucleotide binding"/>
    <property type="evidence" value="ECO:0007669"/>
    <property type="project" value="TreeGrafter"/>
</dbReference>
<dbReference type="OrthoDB" id="202203at2759"/>
<accession>A0A9P7N341</accession>
<evidence type="ECO:0000259" key="1">
    <source>
        <dbReference type="Pfam" id="PF07992"/>
    </source>
</evidence>
<dbReference type="AlphaFoldDB" id="A0A9P7N341"/>
<dbReference type="InterPro" id="IPR036188">
    <property type="entry name" value="FAD/NAD-bd_sf"/>
</dbReference>
<protein>
    <recommendedName>
        <fullName evidence="1">FAD/NAD(P)-binding domain-containing protein</fullName>
    </recommendedName>
</protein>
<dbReference type="SUPFAM" id="SSF51905">
    <property type="entry name" value="FAD/NAD(P)-binding domain"/>
    <property type="match status" value="1"/>
</dbReference>
<dbReference type="PRINTS" id="PR00368">
    <property type="entry name" value="FADPNR"/>
</dbReference>
<dbReference type="PRINTS" id="PR00411">
    <property type="entry name" value="PNDRDTASEI"/>
</dbReference>
<feature type="domain" description="FAD/NAD(P)-binding" evidence="1">
    <location>
        <begin position="127"/>
        <end position="377"/>
    </location>
</feature>
<name>A0A9P7N341_9HYPO</name>
<comment type="caution">
    <text evidence="2">The sequence shown here is derived from an EMBL/GenBank/DDBJ whole genome shotgun (WGS) entry which is preliminary data.</text>
</comment>
<dbReference type="EMBL" id="SRPS01000001">
    <property type="protein sequence ID" value="KAG5978599.1"/>
    <property type="molecule type" value="Genomic_DNA"/>
</dbReference>
<reference evidence="2" key="1">
    <citation type="journal article" date="2020" name="bioRxiv">
        <title>Whole genome comparisons of ergot fungi reveals the divergence and evolution of species within the genus Claviceps are the result of varying mechanisms driving genome evolution and host range expansion.</title>
        <authorList>
            <person name="Wyka S.A."/>
            <person name="Mondo S.J."/>
            <person name="Liu M."/>
            <person name="Dettman J."/>
            <person name="Nalam V."/>
            <person name="Broders K.D."/>
        </authorList>
    </citation>
    <scope>NUCLEOTIDE SEQUENCE</scope>
    <source>
        <strain evidence="2">CCC 1102</strain>
    </source>
</reference>
<dbReference type="GO" id="GO:0005737">
    <property type="term" value="C:cytoplasm"/>
    <property type="evidence" value="ECO:0007669"/>
    <property type="project" value="TreeGrafter"/>
</dbReference>
<proteinExistence type="predicted"/>
<gene>
    <name evidence="2" type="ORF">E4U56_000034</name>
</gene>
<evidence type="ECO:0000313" key="3">
    <source>
        <dbReference type="Proteomes" id="UP000784919"/>
    </source>
</evidence>